<proteinExistence type="predicted"/>
<dbReference type="OrthoDB" id="3185659at2"/>
<dbReference type="PANTHER" id="PTHR43060:SF15">
    <property type="entry name" value="3-HYDROXYISOBUTYRATE DEHYDROGENASE-LIKE 1, MITOCHONDRIAL-RELATED"/>
    <property type="match status" value="1"/>
</dbReference>
<feature type="region of interest" description="Disordered" evidence="1">
    <location>
        <begin position="1"/>
        <end position="47"/>
    </location>
</feature>
<keyword evidence="4" id="KW-1185">Reference proteome</keyword>
<gene>
    <name evidence="3" type="ORF">CC117_18525</name>
</gene>
<dbReference type="InterPro" id="IPR036291">
    <property type="entry name" value="NAD(P)-bd_dom_sf"/>
</dbReference>
<evidence type="ECO:0000259" key="2">
    <source>
        <dbReference type="Pfam" id="PF03446"/>
    </source>
</evidence>
<organism evidence="3 4">
    <name type="scientific">Parafrankia colletiae</name>
    <dbReference type="NCBI Taxonomy" id="573497"/>
    <lineage>
        <taxon>Bacteria</taxon>
        <taxon>Bacillati</taxon>
        <taxon>Actinomycetota</taxon>
        <taxon>Actinomycetes</taxon>
        <taxon>Frankiales</taxon>
        <taxon>Frankiaceae</taxon>
        <taxon>Parafrankia</taxon>
    </lineage>
</organism>
<dbReference type="GO" id="GO:0050661">
    <property type="term" value="F:NADP binding"/>
    <property type="evidence" value="ECO:0007669"/>
    <property type="project" value="InterPro"/>
</dbReference>
<name>A0A1S1QRX6_9ACTN</name>
<dbReference type="SUPFAM" id="SSF51735">
    <property type="entry name" value="NAD(P)-binding Rossmann-fold domains"/>
    <property type="match status" value="1"/>
</dbReference>
<dbReference type="AlphaFoldDB" id="A0A1S1QRX6"/>
<feature type="domain" description="6-phosphogluconate dehydrogenase NADP-binding" evidence="2">
    <location>
        <begin position="56"/>
        <end position="214"/>
    </location>
</feature>
<dbReference type="InterPro" id="IPR008927">
    <property type="entry name" value="6-PGluconate_DH-like_C_sf"/>
</dbReference>
<evidence type="ECO:0000313" key="4">
    <source>
        <dbReference type="Proteomes" id="UP000179627"/>
    </source>
</evidence>
<feature type="region of interest" description="Disordered" evidence="1">
    <location>
        <begin position="332"/>
        <end position="352"/>
    </location>
</feature>
<dbReference type="PANTHER" id="PTHR43060">
    <property type="entry name" value="3-HYDROXYISOBUTYRATE DEHYDROGENASE-LIKE 1, MITOCHONDRIAL-RELATED"/>
    <property type="match status" value="1"/>
</dbReference>
<dbReference type="Gene3D" id="1.10.1040.10">
    <property type="entry name" value="N-(1-d-carboxylethyl)-l-norvaline Dehydrogenase, domain 2"/>
    <property type="match status" value="1"/>
</dbReference>
<evidence type="ECO:0000313" key="3">
    <source>
        <dbReference type="EMBL" id="OHV36181.1"/>
    </source>
</evidence>
<dbReference type="Proteomes" id="UP000179627">
    <property type="component" value="Unassembled WGS sequence"/>
</dbReference>
<evidence type="ECO:0000256" key="1">
    <source>
        <dbReference type="SAM" id="MobiDB-lite"/>
    </source>
</evidence>
<accession>A0A1S1QRX6</accession>
<dbReference type="GO" id="GO:0051287">
    <property type="term" value="F:NAD binding"/>
    <property type="evidence" value="ECO:0007669"/>
    <property type="project" value="InterPro"/>
</dbReference>
<dbReference type="InterPro" id="IPR013328">
    <property type="entry name" value="6PGD_dom2"/>
</dbReference>
<dbReference type="SUPFAM" id="SSF48179">
    <property type="entry name" value="6-phosphogluconate dehydrogenase C-terminal domain-like"/>
    <property type="match status" value="1"/>
</dbReference>
<feature type="compositionally biased region" description="Polar residues" evidence="1">
    <location>
        <begin position="1"/>
        <end position="11"/>
    </location>
</feature>
<protein>
    <submittedName>
        <fullName evidence="3">6-phosphogluconate dehydrogenase</fullName>
    </submittedName>
</protein>
<dbReference type="Pfam" id="PF03446">
    <property type="entry name" value="NAD_binding_2"/>
    <property type="match status" value="1"/>
</dbReference>
<reference evidence="4" key="1">
    <citation type="submission" date="2016-07" db="EMBL/GenBank/DDBJ databases">
        <title>Sequence Frankia sp. strain CcI1.17.</title>
        <authorList>
            <person name="Ghodhbane-Gtari F."/>
            <person name="Swanson E."/>
            <person name="Gueddou A."/>
            <person name="Morris K."/>
            <person name="Hezbri K."/>
            <person name="Ktari A."/>
            <person name="Nouioui I."/>
            <person name="Abebe-Akele F."/>
            <person name="Simpson S."/>
            <person name="Thomas K."/>
            <person name="Gtari M."/>
            <person name="Tisa L.S."/>
            <person name="Hurst S."/>
        </authorList>
    </citation>
    <scope>NUCLEOTIDE SEQUENCE [LARGE SCALE GENOMIC DNA]</scope>
    <source>
        <strain evidence="4">Cc1.17</strain>
    </source>
</reference>
<dbReference type="EMBL" id="MBLM01000118">
    <property type="protein sequence ID" value="OHV36181.1"/>
    <property type="molecule type" value="Genomic_DNA"/>
</dbReference>
<dbReference type="InterPro" id="IPR006115">
    <property type="entry name" value="6PGDH_NADP-bd"/>
</dbReference>
<sequence>MHAAHTATSRSDAPADARSVAPRDVQSAPRHVQSDARPSAHGVDAQGDGMPAAEAYGFVGLGSQGAEIVRLCAVGGVRPTVFDLRADRVEQVRSSGVTVAPTLADLGRHATVVSVCVFADDDVRAVVAGPGGLLETMRHGGLIVVHSTCSPEVCVELATRARERGLALVDAPVSNGIRDARGRALTVMVGGGQPELRRCTPVFDLFAHTVLHIGEVGSAQLVKLLNNAVFLAHRGAAVEALREAVRLGLDPDRVRVALRTCSAAASPLPPGDQPLGVPGSGPSLPALAALLTKDLTLLDTALAAADGNAGRLGGLAREALATLLDLDRRAPDVRTGPAGTCPGHSAGAEVPA</sequence>
<dbReference type="Gene3D" id="3.40.50.720">
    <property type="entry name" value="NAD(P)-binding Rossmann-like Domain"/>
    <property type="match status" value="1"/>
</dbReference>
<comment type="caution">
    <text evidence="3">The sequence shown here is derived from an EMBL/GenBank/DDBJ whole genome shotgun (WGS) entry which is preliminary data.</text>
</comment>